<dbReference type="PANTHER" id="PTHR41247:SF1">
    <property type="entry name" value="HTH-TYPE TRANSCRIPTIONAL REPRESSOR YCNK"/>
    <property type="match status" value="1"/>
</dbReference>
<feature type="signal peptide" evidence="1">
    <location>
        <begin position="1"/>
        <end position="30"/>
    </location>
</feature>
<keyword evidence="1" id="KW-0732">Signal</keyword>
<dbReference type="RefSeq" id="WP_106871031.1">
    <property type="nucleotide sequence ID" value="NZ_CP053841.1"/>
</dbReference>
<dbReference type="PANTHER" id="PTHR41247">
    <property type="entry name" value="HTH-TYPE TRANSCRIPTIONAL REPRESSOR YCNK"/>
    <property type="match status" value="1"/>
</dbReference>
<evidence type="ECO:0000313" key="2">
    <source>
        <dbReference type="EMBL" id="PSM52302.1"/>
    </source>
</evidence>
<evidence type="ECO:0000256" key="1">
    <source>
        <dbReference type="SAM" id="SignalP"/>
    </source>
</evidence>
<gene>
    <name evidence="2" type="ORF">CQ405_04415</name>
</gene>
<sequence>MKRRFFLKSTAIFATLGCTSSFFLSTGLFANDKKMDFRVVSLEKVTILQDGESKNFCSVCGMSLNMFYKTNHAVNINGKTHQYCSIHCMHQEAMLKKILPDNPKVVDTASLKFIDATTAIYVYSSSMPATMSSISSYAFKNKEDAKKFQKKFGGSLLTYEEVSNATQKTLEDDIKLIDRRQSMAARRGEKIYKATCIKIDKKFSTPAEAKAYILKNNVCPNLTQKELSQVAHYLTKK</sequence>
<accession>A0A2P8R1D7</accession>
<dbReference type="Proteomes" id="UP000240535">
    <property type="component" value="Unassembled WGS sequence"/>
</dbReference>
<reference evidence="3" key="1">
    <citation type="submission" date="2017-10" db="EMBL/GenBank/DDBJ databases">
        <title>Campylobacter species from seals.</title>
        <authorList>
            <person name="Gilbert M.J."/>
            <person name="Zomer A.L."/>
            <person name="Timmerman A.J."/>
            <person name="Duim B."/>
            <person name="Wagenaar J.A."/>
        </authorList>
    </citation>
    <scope>NUCLEOTIDE SEQUENCE [LARGE SCALE GENOMIC DNA]</scope>
    <source>
        <strain evidence="3">17S00004-5</strain>
    </source>
</reference>
<name>A0A2P8R1D7_9BACT</name>
<dbReference type="SUPFAM" id="SSF160387">
    <property type="entry name" value="NosL/MerB-like"/>
    <property type="match status" value="1"/>
</dbReference>
<dbReference type="Gene3D" id="3.30.70.2050">
    <property type="match status" value="1"/>
</dbReference>
<dbReference type="InterPro" id="IPR008719">
    <property type="entry name" value="N2O_reductase_NosL"/>
</dbReference>
<keyword evidence="3" id="KW-1185">Reference proteome</keyword>
<protein>
    <recommendedName>
        <fullName evidence="4">NosL family protein</fullName>
    </recommendedName>
</protein>
<evidence type="ECO:0000313" key="3">
    <source>
        <dbReference type="Proteomes" id="UP000240535"/>
    </source>
</evidence>
<comment type="caution">
    <text evidence="2">The sequence shown here is derived from an EMBL/GenBank/DDBJ whole genome shotgun (WGS) entry which is preliminary data.</text>
</comment>
<dbReference type="EMBL" id="PDHH01000003">
    <property type="protein sequence ID" value="PSM52302.1"/>
    <property type="molecule type" value="Genomic_DNA"/>
</dbReference>
<feature type="chain" id="PRO_5015189764" description="NosL family protein" evidence="1">
    <location>
        <begin position="31"/>
        <end position="237"/>
    </location>
</feature>
<evidence type="ECO:0008006" key="4">
    <source>
        <dbReference type="Google" id="ProtNLM"/>
    </source>
</evidence>
<dbReference type="OrthoDB" id="982633at2"/>
<proteinExistence type="predicted"/>
<dbReference type="Pfam" id="PF05573">
    <property type="entry name" value="NosL"/>
    <property type="match status" value="1"/>
</dbReference>
<organism evidence="2 3">
    <name type="scientific">Campylobacter blaseri</name>
    <dbReference type="NCBI Taxonomy" id="2042961"/>
    <lineage>
        <taxon>Bacteria</taxon>
        <taxon>Pseudomonadati</taxon>
        <taxon>Campylobacterota</taxon>
        <taxon>Epsilonproteobacteria</taxon>
        <taxon>Campylobacterales</taxon>
        <taxon>Campylobacteraceae</taxon>
        <taxon>Campylobacter</taxon>
    </lineage>
</organism>
<dbReference type="AlphaFoldDB" id="A0A2P8R1D7"/>